<proteinExistence type="predicted"/>
<accession>A0ABS2TP70</accession>
<dbReference type="RefSeq" id="WP_205355931.1">
    <property type="nucleotide sequence ID" value="NZ_JADKYB010000003.1"/>
</dbReference>
<name>A0ABS2TP70_9ACTN</name>
<dbReference type="EMBL" id="JADKYB010000003">
    <property type="protein sequence ID" value="MBM9504035.1"/>
    <property type="molecule type" value="Genomic_DNA"/>
</dbReference>
<reference evidence="1 2" key="1">
    <citation type="submission" date="2021-01" db="EMBL/GenBank/DDBJ databases">
        <title>Streptomyces acididurans sp. nov., isolated from a peat swamp forest soil.</title>
        <authorList>
            <person name="Chantavorakit T."/>
            <person name="Duangmal K."/>
        </authorList>
    </citation>
    <scope>NUCLEOTIDE SEQUENCE [LARGE SCALE GENOMIC DNA]</scope>
    <source>
        <strain evidence="1 2">KK5PA1</strain>
    </source>
</reference>
<organism evidence="1 2">
    <name type="scientific">Actinacidiphila acididurans</name>
    <dbReference type="NCBI Taxonomy" id="2784346"/>
    <lineage>
        <taxon>Bacteria</taxon>
        <taxon>Bacillati</taxon>
        <taxon>Actinomycetota</taxon>
        <taxon>Actinomycetes</taxon>
        <taxon>Kitasatosporales</taxon>
        <taxon>Streptomycetaceae</taxon>
        <taxon>Actinacidiphila</taxon>
    </lineage>
</organism>
<keyword evidence="2" id="KW-1185">Reference proteome</keyword>
<dbReference type="Pfam" id="PF14435">
    <property type="entry name" value="SUKH-4"/>
    <property type="match status" value="1"/>
</dbReference>
<evidence type="ECO:0000313" key="2">
    <source>
        <dbReference type="Proteomes" id="UP000749040"/>
    </source>
</evidence>
<sequence>MTLFYEDLAYEDLCDWAGEEHVERADPDGVRDWDLPDADKAVLTRVGVPHLDRLVSRTYLRDGSCPMIRTDSGGLLYPLAEFRHPRFPDRAWGLFGAEPGTGVVHHVGADGVSRRANSSVVLWVQCLHHCGIRTDSSDVLLNPDRREEEDVLTELQRLKGELGEFDPAAIGDSNDGLWAVHLDRWLW</sequence>
<gene>
    <name evidence="1" type="ORF">ITX44_05680</name>
</gene>
<protein>
    <submittedName>
        <fullName evidence="1">SUKH-4 family immunity protein</fullName>
    </submittedName>
</protein>
<evidence type="ECO:0000313" key="1">
    <source>
        <dbReference type="EMBL" id="MBM9504035.1"/>
    </source>
</evidence>
<dbReference type="InterPro" id="IPR025851">
    <property type="entry name" value="SUKH-4"/>
</dbReference>
<comment type="caution">
    <text evidence="1">The sequence shown here is derived from an EMBL/GenBank/DDBJ whole genome shotgun (WGS) entry which is preliminary data.</text>
</comment>
<dbReference type="Proteomes" id="UP000749040">
    <property type="component" value="Unassembled WGS sequence"/>
</dbReference>